<keyword evidence="2" id="KW-0472">Membrane</keyword>
<reference evidence="4 5" key="1">
    <citation type="submission" date="2014-04" db="EMBL/GenBank/DDBJ databases">
        <authorList>
            <consortium name="DOE Joint Genome Institute"/>
            <person name="Kuo A."/>
            <person name="Kohler A."/>
            <person name="Nagy L.G."/>
            <person name="Floudas D."/>
            <person name="Copeland A."/>
            <person name="Barry K.W."/>
            <person name="Cichocki N."/>
            <person name="Veneault-Fourrey C."/>
            <person name="LaButti K."/>
            <person name="Lindquist E.A."/>
            <person name="Lipzen A."/>
            <person name="Lundell T."/>
            <person name="Morin E."/>
            <person name="Murat C."/>
            <person name="Sun H."/>
            <person name="Tunlid A."/>
            <person name="Henrissat B."/>
            <person name="Grigoriev I.V."/>
            <person name="Hibbett D.S."/>
            <person name="Martin F."/>
            <person name="Nordberg H.P."/>
            <person name="Cantor M.N."/>
            <person name="Hua S.X."/>
        </authorList>
    </citation>
    <scope>NUCLEOTIDE SEQUENCE [LARGE SCALE GENOMIC DNA]</scope>
    <source>
        <strain evidence="4 5">LaAM-08-1</strain>
    </source>
</reference>
<dbReference type="GO" id="GO:0005524">
    <property type="term" value="F:ATP binding"/>
    <property type="evidence" value="ECO:0007669"/>
    <property type="project" value="UniProtKB-KW"/>
</dbReference>
<feature type="transmembrane region" description="Helical" evidence="2">
    <location>
        <begin position="81"/>
        <end position="104"/>
    </location>
</feature>
<sequence>MPLPVGNWAQLHGNRLIAEQLAYDRADQRDKAQQRLGQLNAEQRAAYDAIINAIENNSPKMFFLNGPAGTGKTFLYNTICYYLRGNGMIVLCVASSGIAALLLIGGRTAHS</sequence>
<keyword evidence="1" id="KW-0227">DNA damage</keyword>
<comment type="similarity">
    <text evidence="1">Belongs to the helicase family.</text>
</comment>
<dbReference type="Pfam" id="PF05970">
    <property type="entry name" value="PIF1"/>
    <property type="match status" value="1"/>
</dbReference>
<accession>A0A0C9X8V7</accession>
<keyword evidence="1" id="KW-0233">DNA recombination</keyword>
<keyword evidence="1" id="KW-0547">Nucleotide-binding</keyword>
<dbReference type="EC" id="5.6.2.3" evidence="1"/>
<gene>
    <name evidence="4" type="ORF">K443DRAFT_98501</name>
</gene>
<dbReference type="GO" id="GO:0016887">
    <property type="term" value="F:ATP hydrolysis activity"/>
    <property type="evidence" value="ECO:0007669"/>
    <property type="project" value="RHEA"/>
</dbReference>
<dbReference type="PANTHER" id="PTHR10492:SF57">
    <property type="entry name" value="ATP-DEPENDENT DNA HELICASE"/>
    <property type="match status" value="1"/>
</dbReference>
<dbReference type="OrthoDB" id="3366231at2759"/>
<keyword evidence="1" id="KW-0067">ATP-binding</keyword>
<keyword evidence="2" id="KW-1133">Transmembrane helix</keyword>
<dbReference type="InterPro" id="IPR027417">
    <property type="entry name" value="P-loop_NTPase"/>
</dbReference>
<dbReference type="GO" id="GO:0006281">
    <property type="term" value="P:DNA repair"/>
    <property type="evidence" value="ECO:0007669"/>
    <property type="project" value="UniProtKB-KW"/>
</dbReference>
<evidence type="ECO:0000313" key="4">
    <source>
        <dbReference type="EMBL" id="KIK01451.1"/>
    </source>
</evidence>
<dbReference type="InterPro" id="IPR010285">
    <property type="entry name" value="DNA_helicase_pif1-like_DEAD"/>
</dbReference>
<dbReference type="GO" id="GO:0000723">
    <property type="term" value="P:telomere maintenance"/>
    <property type="evidence" value="ECO:0007669"/>
    <property type="project" value="InterPro"/>
</dbReference>
<evidence type="ECO:0000313" key="5">
    <source>
        <dbReference type="Proteomes" id="UP000054477"/>
    </source>
</evidence>
<feature type="non-terminal residue" evidence="4">
    <location>
        <position position="111"/>
    </location>
</feature>
<proteinExistence type="inferred from homology"/>
<dbReference type="Gene3D" id="3.40.50.300">
    <property type="entry name" value="P-loop containing nucleotide triphosphate hydrolases"/>
    <property type="match status" value="1"/>
</dbReference>
<protein>
    <recommendedName>
        <fullName evidence="1">ATP-dependent DNA helicase</fullName>
        <ecNumber evidence="1">5.6.2.3</ecNumber>
    </recommendedName>
</protein>
<keyword evidence="1" id="KW-0378">Hydrolase</keyword>
<dbReference type="Proteomes" id="UP000054477">
    <property type="component" value="Unassembled WGS sequence"/>
</dbReference>
<dbReference type="EMBL" id="KN838606">
    <property type="protein sequence ID" value="KIK01451.1"/>
    <property type="molecule type" value="Genomic_DNA"/>
</dbReference>
<dbReference type="AlphaFoldDB" id="A0A0C9X8V7"/>
<comment type="cofactor">
    <cofactor evidence="1">
        <name>Mg(2+)</name>
        <dbReference type="ChEBI" id="CHEBI:18420"/>
    </cofactor>
</comment>
<dbReference type="GO" id="GO:0006310">
    <property type="term" value="P:DNA recombination"/>
    <property type="evidence" value="ECO:0007669"/>
    <property type="project" value="UniProtKB-KW"/>
</dbReference>
<dbReference type="PANTHER" id="PTHR10492">
    <property type="match status" value="1"/>
</dbReference>
<organism evidence="4 5">
    <name type="scientific">Laccaria amethystina LaAM-08-1</name>
    <dbReference type="NCBI Taxonomy" id="1095629"/>
    <lineage>
        <taxon>Eukaryota</taxon>
        <taxon>Fungi</taxon>
        <taxon>Dikarya</taxon>
        <taxon>Basidiomycota</taxon>
        <taxon>Agaricomycotina</taxon>
        <taxon>Agaricomycetes</taxon>
        <taxon>Agaricomycetidae</taxon>
        <taxon>Agaricales</taxon>
        <taxon>Agaricineae</taxon>
        <taxon>Hydnangiaceae</taxon>
        <taxon>Laccaria</taxon>
    </lineage>
</organism>
<dbReference type="GO" id="GO:0043139">
    <property type="term" value="F:5'-3' DNA helicase activity"/>
    <property type="evidence" value="ECO:0007669"/>
    <property type="project" value="UniProtKB-EC"/>
</dbReference>
<reference evidence="5" key="2">
    <citation type="submission" date="2015-01" db="EMBL/GenBank/DDBJ databases">
        <title>Evolutionary Origins and Diversification of the Mycorrhizal Mutualists.</title>
        <authorList>
            <consortium name="DOE Joint Genome Institute"/>
            <consortium name="Mycorrhizal Genomics Consortium"/>
            <person name="Kohler A."/>
            <person name="Kuo A."/>
            <person name="Nagy L.G."/>
            <person name="Floudas D."/>
            <person name="Copeland A."/>
            <person name="Barry K.W."/>
            <person name="Cichocki N."/>
            <person name="Veneault-Fourrey C."/>
            <person name="LaButti K."/>
            <person name="Lindquist E.A."/>
            <person name="Lipzen A."/>
            <person name="Lundell T."/>
            <person name="Morin E."/>
            <person name="Murat C."/>
            <person name="Riley R."/>
            <person name="Ohm R."/>
            <person name="Sun H."/>
            <person name="Tunlid A."/>
            <person name="Henrissat B."/>
            <person name="Grigoriev I.V."/>
            <person name="Hibbett D.S."/>
            <person name="Martin F."/>
        </authorList>
    </citation>
    <scope>NUCLEOTIDE SEQUENCE [LARGE SCALE GENOMIC DNA]</scope>
    <source>
        <strain evidence="5">LaAM-08-1</strain>
    </source>
</reference>
<dbReference type="SUPFAM" id="SSF52540">
    <property type="entry name" value="P-loop containing nucleoside triphosphate hydrolases"/>
    <property type="match status" value="1"/>
</dbReference>
<dbReference type="STRING" id="1095629.A0A0C9X8V7"/>
<comment type="catalytic activity">
    <reaction evidence="1">
        <text>ATP + H2O = ADP + phosphate + H(+)</text>
        <dbReference type="Rhea" id="RHEA:13065"/>
        <dbReference type="ChEBI" id="CHEBI:15377"/>
        <dbReference type="ChEBI" id="CHEBI:15378"/>
        <dbReference type="ChEBI" id="CHEBI:30616"/>
        <dbReference type="ChEBI" id="CHEBI:43474"/>
        <dbReference type="ChEBI" id="CHEBI:456216"/>
        <dbReference type="EC" id="5.6.2.3"/>
    </reaction>
</comment>
<name>A0A0C9X8V7_9AGAR</name>
<evidence type="ECO:0000256" key="1">
    <source>
        <dbReference type="RuleBase" id="RU363044"/>
    </source>
</evidence>
<keyword evidence="5" id="KW-1185">Reference proteome</keyword>
<keyword evidence="1" id="KW-0347">Helicase</keyword>
<feature type="domain" description="DNA helicase Pif1-like DEAD-box helicase" evidence="3">
    <location>
        <begin position="38"/>
        <end position="111"/>
    </location>
</feature>
<keyword evidence="1" id="KW-0234">DNA repair</keyword>
<keyword evidence="2" id="KW-0812">Transmembrane</keyword>
<dbReference type="HOGENOM" id="CLU_001324_9_4_1"/>
<evidence type="ECO:0000256" key="2">
    <source>
        <dbReference type="SAM" id="Phobius"/>
    </source>
</evidence>
<evidence type="ECO:0000259" key="3">
    <source>
        <dbReference type="Pfam" id="PF05970"/>
    </source>
</evidence>